<accession>A0A4Z2IZI4</accession>
<evidence type="ECO:0000313" key="2">
    <source>
        <dbReference type="EMBL" id="TNN82613.1"/>
    </source>
</evidence>
<comment type="caution">
    <text evidence="2">The sequence shown here is derived from an EMBL/GenBank/DDBJ whole genome shotgun (WGS) entry which is preliminary data.</text>
</comment>
<dbReference type="EMBL" id="SRLO01000038">
    <property type="protein sequence ID" value="TNN82613.1"/>
    <property type="molecule type" value="Genomic_DNA"/>
</dbReference>
<organism evidence="2 3">
    <name type="scientific">Liparis tanakae</name>
    <name type="common">Tanaka's snailfish</name>
    <dbReference type="NCBI Taxonomy" id="230148"/>
    <lineage>
        <taxon>Eukaryota</taxon>
        <taxon>Metazoa</taxon>
        <taxon>Chordata</taxon>
        <taxon>Craniata</taxon>
        <taxon>Vertebrata</taxon>
        <taxon>Euteleostomi</taxon>
        <taxon>Actinopterygii</taxon>
        <taxon>Neopterygii</taxon>
        <taxon>Teleostei</taxon>
        <taxon>Neoteleostei</taxon>
        <taxon>Acanthomorphata</taxon>
        <taxon>Eupercaria</taxon>
        <taxon>Perciformes</taxon>
        <taxon>Cottioidei</taxon>
        <taxon>Cottales</taxon>
        <taxon>Liparidae</taxon>
        <taxon>Liparis</taxon>
    </lineage>
</organism>
<sequence length="59" mass="6585">MAVYVQIHVYMAVSGCNETWSLQDTIKAEADHRPIKVSGANTEQRSNTGLHDTPLEEKN</sequence>
<feature type="region of interest" description="Disordered" evidence="1">
    <location>
        <begin position="33"/>
        <end position="59"/>
    </location>
</feature>
<protein>
    <submittedName>
        <fullName evidence="2">Uncharacterized protein</fullName>
    </submittedName>
</protein>
<proteinExistence type="predicted"/>
<reference evidence="2 3" key="1">
    <citation type="submission" date="2019-03" db="EMBL/GenBank/DDBJ databases">
        <title>First draft genome of Liparis tanakae, snailfish: a comprehensive survey of snailfish specific genes.</title>
        <authorList>
            <person name="Kim W."/>
            <person name="Song I."/>
            <person name="Jeong J.-H."/>
            <person name="Kim D."/>
            <person name="Kim S."/>
            <person name="Ryu S."/>
            <person name="Song J.Y."/>
            <person name="Lee S.K."/>
        </authorList>
    </citation>
    <scope>NUCLEOTIDE SEQUENCE [LARGE SCALE GENOMIC DNA]</scope>
    <source>
        <tissue evidence="2">Muscle</tissue>
    </source>
</reference>
<dbReference type="Proteomes" id="UP000314294">
    <property type="component" value="Unassembled WGS sequence"/>
</dbReference>
<name>A0A4Z2IZI4_9TELE</name>
<keyword evidence="3" id="KW-1185">Reference proteome</keyword>
<gene>
    <name evidence="2" type="ORF">EYF80_007131</name>
</gene>
<feature type="compositionally biased region" description="Polar residues" evidence="1">
    <location>
        <begin position="39"/>
        <end position="50"/>
    </location>
</feature>
<dbReference type="AlphaFoldDB" id="A0A4Z2IZI4"/>
<evidence type="ECO:0000313" key="3">
    <source>
        <dbReference type="Proteomes" id="UP000314294"/>
    </source>
</evidence>
<evidence type="ECO:0000256" key="1">
    <source>
        <dbReference type="SAM" id="MobiDB-lite"/>
    </source>
</evidence>